<reference evidence="2" key="1">
    <citation type="submission" date="2022-04" db="EMBL/GenBank/DDBJ databases">
        <title>Lysobacter sp. CAU 1642 isolated from sea sand.</title>
        <authorList>
            <person name="Kim W."/>
        </authorList>
    </citation>
    <scope>NUCLEOTIDE SEQUENCE</scope>
    <source>
        <strain evidence="2">CAU 1642</strain>
    </source>
</reference>
<gene>
    <name evidence="2" type="ORF">M0G41_03350</name>
</gene>
<dbReference type="InterPro" id="IPR035959">
    <property type="entry name" value="RutC-like_sf"/>
</dbReference>
<dbReference type="Gene3D" id="3.30.1330.40">
    <property type="entry name" value="RutC-like"/>
    <property type="match status" value="1"/>
</dbReference>
<comment type="caution">
    <text evidence="2">The sequence shown here is derived from an EMBL/GenBank/DDBJ whole genome shotgun (WGS) entry which is preliminary data.</text>
</comment>
<dbReference type="SUPFAM" id="SSF55298">
    <property type="entry name" value="YjgF-like"/>
    <property type="match status" value="1"/>
</dbReference>
<dbReference type="RefSeq" id="WP_248205009.1">
    <property type="nucleotide sequence ID" value="NZ_JALNMH010000002.1"/>
</dbReference>
<evidence type="ECO:0000313" key="3">
    <source>
        <dbReference type="Proteomes" id="UP001431449"/>
    </source>
</evidence>
<feature type="chain" id="PRO_5046073759" evidence="1">
    <location>
        <begin position="21"/>
        <end position="175"/>
    </location>
</feature>
<dbReference type="GO" id="GO:0016787">
    <property type="term" value="F:hydrolase activity"/>
    <property type="evidence" value="ECO:0007669"/>
    <property type="project" value="UniProtKB-KW"/>
</dbReference>
<proteinExistence type="predicted"/>
<name>A0ABT0GDS7_9GAMM</name>
<dbReference type="EMBL" id="JALNMH010000002">
    <property type="protein sequence ID" value="MCK7592700.1"/>
    <property type="molecule type" value="Genomic_DNA"/>
</dbReference>
<keyword evidence="3" id="KW-1185">Reference proteome</keyword>
<sequence length="175" mass="18924">MLKRTVSYLVLLACAASVSAAGNETPSREHLAPPGMEAAYHDWHYTPVLKVGDMVIVSGIPAGRGADYEEKIENMFVALKAHLASAGAEMSDVVELTSFHVLPKDDAAFREEFARFAPIHHRHFPDHYPAWSAVGTTALLAPGAVVELRAVAVIGSGKQPRANIPQPQRRPPPKD</sequence>
<feature type="signal peptide" evidence="1">
    <location>
        <begin position="1"/>
        <end position="20"/>
    </location>
</feature>
<dbReference type="Pfam" id="PF01042">
    <property type="entry name" value="Ribonuc_L-PSP"/>
    <property type="match status" value="1"/>
</dbReference>
<organism evidence="2 3">
    <name type="scientific">Pseudomarimonas salicorniae</name>
    <dbReference type="NCBI Taxonomy" id="2933270"/>
    <lineage>
        <taxon>Bacteria</taxon>
        <taxon>Pseudomonadati</taxon>
        <taxon>Pseudomonadota</taxon>
        <taxon>Gammaproteobacteria</taxon>
        <taxon>Lysobacterales</taxon>
        <taxon>Lysobacteraceae</taxon>
        <taxon>Pseudomarimonas</taxon>
    </lineage>
</organism>
<protein>
    <submittedName>
        <fullName evidence="2">Rid family hydrolase</fullName>
    </submittedName>
</protein>
<evidence type="ECO:0000313" key="2">
    <source>
        <dbReference type="EMBL" id="MCK7592700.1"/>
    </source>
</evidence>
<evidence type="ECO:0000256" key="1">
    <source>
        <dbReference type="SAM" id="SignalP"/>
    </source>
</evidence>
<dbReference type="Proteomes" id="UP001431449">
    <property type="component" value="Unassembled WGS sequence"/>
</dbReference>
<accession>A0ABT0GDS7</accession>
<keyword evidence="2" id="KW-0378">Hydrolase</keyword>
<keyword evidence="1" id="KW-0732">Signal</keyword>
<dbReference type="InterPro" id="IPR006175">
    <property type="entry name" value="YjgF/YER057c/UK114"/>
</dbReference>